<dbReference type="Proteomes" id="UP000838878">
    <property type="component" value="Chromosome 11"/>
</dbReference>
<dbReference type="InterPro" id="IPR029044">
    <property type="entry name" value="Nucleotide-diphossugar_trans"/>
</dbReference>
<comment type="subcellular location">
    <subcellularLocation>
        <location evidence="2 19">Golgi apparatus membrane</location>
        <topology evidence="2 19">Single-pass type II membrane protein</topology>
    </subcellularLocation>
</comment>
<comment type="similarity">
    <text evidence="4 19">Belongs to the glycosyltransferase 43 family.</text>
</comment>
<feature type="non-terminal residue" evidence="21">
    <location>
        <position position="332"/>
    </location>
</feature>
<feature type="active site" description="Proton donor/acceptor" evidence="16">
    <location>
        <position position="238"/>
    </location>
</feature>
<keyword evidence="13 18" id="KW-0325">Glycoprotein</keyword>
<dbReference type="UniPathway" id="UPA00378"/>
<feature type="signal peptide" evidence="20">
    <location>
        <begin position="1"/>
        <end position="22"/>
    </location>
</feature>
<organism evidence="21 22">
    <name type="scientific">Brenthis ino</name>
    <name type="common">lesser marbled fritillary</name>
    <dbReference type="NCBI Taxonomy" id="405034"/>
    <lineage>
        <taxon>Eukaryota</taxon>
        <taxon>Metazoa</taxon>
        <taxon>Ecdysozoa</taxon>
        <taxon>Arthropoda</taxon>
        <taxon>Hexapoda</taxon>
        <taxon>Insecta</taxon>
        <taxon>Pterygota</taxon>
        <taxon>Neoptera</taxon>
        <taxon>Endopterygota</taxon>
        <taxon>Lepidoptera</taxon>
        <taxon>Glossata</taxon>
        <taxon>Ditrysia</taxon>
        <taxon>Papilionoidea</taxon>
        <taxon>Nymphalidae</taxon>
        <taxon>Heliconiinae</taxon>
        <taxon>Argynnini</taxon>
        <taxon>Brenthis</taxon>
    </lineage>
</organism>
<dbReference type="EC" id="2.4.1.135" evidence="5 19"/>
<feature type="chain" id="PRO_5035469400" description="Galactosylgalactosylxylosylprotein 3-beta-glucuronosyltransferase" evidence="20">
    <location>
        <begin position="23"/>
        <end position="332"/>
    </location>
</feature>
<feature type="glycosylation site" description="N-linked (GlcNAc...) asparagine" evidence="18">
    <location>
        <position position="258"/>
    </location>
</feature>
<dbReference type="AlphaFoldDB" id="A0A8J9UNB4"/>
<comment type="catalytic activity">
    <reaction evidence="15 19">
        <text>3-O-(beta-D-galactosyl-(1-&gt;3)-beta-D-galactosyl-(1-&gt;4)-beta-D-xylosyl)-L-seryl-[protein] + UDP-alpha-D-glucuronate = 3-O-(beta-D-GlcA-(1-&gt;3)-beta-D-Gal-(1-&gt;3)-beta-D-Gal-(1-&gt;4)-beta-D-Xyl)-L-seryl-[protein] + UDP + H(+)</text>
        <dbReference type="Rhea" id="RHEA:24168"/>
        <dbReference type="Rhea" id="RHEA-COMP:12571"/>
        <dbReference type="Rhea" id="RHEA-COMP:12573"/>
        <dbReference type="ChEBI" id="CHEBI:15378"/>
        <dbReference type="ChEBI" id="CHEBI:58052"/>
        <dbReference type="ChEBI" id="CHEBI:58223"/>
        <dbReference type="ChEBI" id="CHEBI:132090"/>
        <dbReference type="ChEBI" id="CHEBI:132093"/>
        <dbReference type="EC" id="2.4.1.135"/>
    </reaction>
</comment>
<evidence type="ECO:0000256" key="16">
    <source>
        <dbReference type="PIRSR" id="PIRSR605027-1"/>
    </source>
</evidence>
<dbReference type="CDD" id="cd00218">
    <property type="entry name" value="GlcAT-I"/>
    <property type="match status" value="1"/>
</dbReference>
<comment type="cofactor">
    <cofactor evidence="1 17 19">
        <name>Mn(2+)</name>
        <dbReference type="ChEBI" id="CHEBI:29035"/>
    </cofactor>
</comment>
<evidence type="ECO:0000256" key="4">
    <source>
        <dbReference type="ARBA" id="ARBA00007706"/>
    </source>
</evidence>
<dbReference type="FunFam" id="3.90.550.10:FF:000044">
    <property type="entry name" value="Galactosylgalactosylxylosylprotein 3-beta-glucuronosyltransferase"/>
    <property type="match status" value="1"/>
</dbReference>
<evidence type="ECO:0000313" key="21">
    <source>
        <dbReference type="EMBL" id="CAH0716732.1"/>
    </source>
</evidence>
<evidence type="ECO:0000256" key="18">
    <source>
        <dbReference type="PIRSR" id="PIRSR605027-6"/>
    </source>
</evidence>
<evidence type="ECO:0000313" key="22">
    <source>
        <dbReference type="Proteomes" id="UP000838878"/>
    </source>
</evidence>
<keyword evidence="8 17" id="KW-0479">Metal-binding</keyword>
<evidence type="ECO:0000256" key="14">
    <source>
        <dbReference type="ARBA" id="ARBA00023211"/>
    </source>
</evidence>
<keyword evidence="12" id="KW-0472">Membrane</keyword>
<dbReference type="GO" id="GO:0005975">
    <property type="term" value="P:carbohydrate metabolic process"/>
    <property type="evidence" value="ECO:0007669"/>
    <property type="project" value="TreeGrafter"/>
</dbReference>
<comment type="pathway">
    <text evidence="3 19">Protein modification; protein glycosylation.</text>
</comment>
<evidence type="ECO:0000256" key="15">
    <source>
        <dbReference type="ARBA" id="ARBA00047979"/>
    </source>
</evidence>
<name>A0A8J9UNB4_9NEOP</name>
<evidence type="ECO:0000256" key="10">
    <source>
        <dbReference type="ARBA" id="ARBA00022989"/>
    </source>
</evidence>
<keyword evidence="22" id="KW-1185">Reference proteome</keyword>
<dbReference type="GO" id="GO:0046872">
    <property type="term" value="F:metal ion binding"/>
    <property type="evidence" value="ECO:0007669"/>
    <property type="project" value="UniProtKB-KW"/>
</dbReference>
<dbReference type="PANTHER" id="PTHR10896">
    <property type="entry name" value="GALACTOSYLGALACTOSYLXYLOSYLPROTEIN 3-BETA-GLUCURONOSYLTRANSFERASE BETA-1,3-GLUCURONYLTRANSFERASE"/>
    <property type="match status" value="1"/>
</dbReference>
<evidence type="ECO:0000256" key="9">
    <source>
        <dbReference type="ARBA" id="ARBA00022968"/>
    </source>
</evidence>
<dbReference type="GO" id="GO:0000139">
    <property type="term" value="C:Golgi membrane"/>
    <property type="evidence" value="ECO:0007669"/>
    <property type="project" value="UniProtKB-SubCell"/>
</dbReference>
<dbReference type="EMBL" id="OV170231">
    <property type="protein sequence ID" value="CAH0716732.1"/>
    <property type="molecule type" value="Genomic_DNA"/>
</dbReference>
<sequence length="332" mass="37698">MAFILSAMWLLFTWSNIGILSSETDKSIPLTVKNKLCNVNFNDDRVHISNSTNLKMIYYITPTYPRPEQIPEITRLAHTLMHVPRLHWIVADDQPVCSDQVLSVLRRTGLPFTHISSPKPFIYKSSNFPRGVANRRAALHWLQENVVDGVLYFGDDDNTVDLQLFEEIRNTKKVSMFPVGLIGDYGVSAPIVKDGKVVGFFDSWPGSRTFPVDMAGFAVNVEFLKDTANMPFIAGHEEDRFLVSLDLKIEDIEPLASNCTKVLVWHTKTVKHKKPTLKVNINKLDSMVKYQNFANLLKETHNLGMADLDPKTGVKSFITRNRKTYETLADLK</sequence>
<keyword evidence="10" id="KW-1133">Transmembrane helix</keyword>
<keyword evidence="14 17" id="KW-0464">Manganese</keyword>
<dbReference type="GO" id="GO:0050650">
    <property type="term" value="P:chondroitin sulfate proteoglycan biosynthetic process"/>
    <property type="evidence" value="ECO:0007669"/>
    <property type="project" value="TreeGrafter"/>
</dbReference>
<evidence type="ECO:0000256" key="17">
    <source>
        <dbReference type="PIRSR" id="PIRSR605027-3"/>
    </source>
</evidence>
<keyword evidence="7" id="KW-0812">Transmembrane</keyword>
<protein>
    <recommendedName>
        <fullName evidence="5 19">Galactosylgalactosylxylosylprotein 3-beta-glucuronosyltransferase</fullName>
        <ecNumber evidence="5 19">2.4.1.135</ecNumber>
    </recommendedName>
</protein>
<evidence type="ECO:0000256" key="11">
    <source>
        <dbReference type="ARBA" id="ARBA00023034"/>
    </source>
</evidence>
<evidence type="ECO:0000256" key="5">
    <source>
        <dbReference type="ARBA" id="ARBA00012641"/>
    </source>
</evidence>
<accession>A0A8J9UNB4</accession>
<evidence type="ECO:0000256" key="13">
    <source>
        <dbReference type="ARBA" id="ARBA00023180"/>
    </source>
</evidence>
<evidence type="ECO:0000256" key="19">
    <source>
        <dbReference type="RuleBase" id="RU363127"/>
    </source>
</evidence>
<evidence type="ECO:0000256" key="20">
    <source>
        <dbReference type="SAM" id="SignalP"/>
    </source>
</evidence>
<dbReference type="Gene3D" id="3.90.550.10">
    <property type="entry name" value="Spore Coat Polysaccharide Biosynthesis Protein SpsA, Chain A"/>
    <property type="match status" value="1"/>
</dbReference>
<dbReference type="Pfam" id="PF03360">
    <property type="entry name" value="Glyco_transf_43"/>
    <property type="match status" value="1"/>
</dbReference>
<evidence type="ECO:0000256" key="7">
    <source>
        <dbReference type="ARBA" id="ARBA00022692"/>
    </source>
</evidence>
<proteinExistence type="inferred from homology"/>
<dbReference type="PANTHER" id="PTHR10896:SF51">
    <property type="entry name" value="GALACTOSYLGALACTOSYLXYLOSYLPROTEIN 3-BETA-GLUCURONOSYLTRANSFERASE S"/>
    <property type="match status" value="1"/>
</dbReference>
<reference evidence="21" key="1">
    <citation type="submission" date="2021-12" db="EMBL/GenBank/DDBJ databases">
        <authorList>
            <person name="Martin H S."/>
        </authorList>
    </citation>
    <scope>NUCLEOTIDE SEQUENCE</scope>
</reference>
<keyword evidence="6 19" id="KW-0808">Transferase</keyword>
<evidence type="ECO:0000256" key="3">
    <source>
        <dbReference type="ARBA" id="ARBA00004922"/>
    </source>
</evidence>
<gene>
    <name evidence="21" type="ORF">BINO364_LOCUS3433</name>
</gene>
<evidence type="ECO:0000256" key="2">
    <source>
        <dbReference type="ARBA" id="ARBA00004323"/>
    </source>
</evidence>
<dbReference type="OrthoDB" id="675023at2759"/>
<evidence type="ECO:0000256" key="12">
    <source>
        <dbReference type="ARBA" id="ARBA00023136"/>
    </source>
</evidence>
<evidence type="ECO:0000256" key="8">
    <source>
        <dbReference type="ARBA" id="ARBA00022723"/>
    </source>
</evidence>
<keyword evidence="9 19" id="KW-0735">Signal-anchor</keyword>
<keyword evidence="20" id="KW-0732">Signal</keyword>
<feature type="binding site" evidence="17">
    <location>
        <position position="157"/>
    </location>
    <ligand>
        <name>Mn(2+)</name>
        <dbReference type="ChEBI" id="CHEBI:29035"/>
    </ligand>
</feature>
<evidence type="ECO:0000256" key="6">
    <source>
        <dbReference type="ARBA" id="ARBA00022679"/>
    </source>
</evidence>
<evidence type="ECO:0000256" key="1">
    <source>
        <dbReference type="ARBA" id="ARBA00001936"/>
    </source>
</evidence>
<dbReference type="InterPro" id="IPR005027">
    <property type="entry name" value="Glyco_trans_43"/>
</dbReference>
<dbReference type="GO" id="GO:0015018">
    <property type="term" value="F:galactosylgalactosylxylosylprotein 3-beta-glucuronosyltransferase activity"/>
    <property type="evidence" value="ECO:0007669"/>
    <property type="project" value="UniProtKB-UniRule"/>
</dbReference>
<keyword evidence="11 19" id="KW-0333">Golgi apparatus</keyword>
<dbReference type="SUPFAM" id="SSF53448">
    <property type="entry name" value="Nucleotide-diphospho-sugar transferases"/>
    <property type="match status" value="1"/>
</dbReference>